<evidence type="ECO:0000256" key="3">
    <source>
        <dbReference type="ARBA" id="ARBA00022989"/>
    </source>
</evidence>
<gene>
    <name evidence="7" type="ORF">HMPREF9453_00949</name>
</gene>
<evidence type="ECO:0000256" key="5">
    <source>
        <dbReference type="SAM" id="Phobius"/>
    </source>
</evidence>
<dbReference type="EMBL" id="ADLT01000021">
    <property type="protein sequence ID" value="EHO63108.1"/>
    <property type="molecule type" value="Genomic_DNA"/>
</dbReference>
<evidence type="ECO:0000313" key="7">
    <source>
        <dbReference type="EMBL" id="EHO63108.1"/>
    </source>
</evidence>
<feature type="transmembrane region" description="Helical" evidence="5">
    <location>
        <begin position="36"/>
        <end position="53"/>
    </location>
</feature>
<comment type="caution">
    <text evidence="7">The sequence shown here is derived from an EMBL/GenBank/DDBJ whole genome shotgun (WGS) entry which is preliminary data.</text>
</comment>
<organism evidence="7 8">
    <name type="scientific">Dialister succinatiphilus YIT 11850</name>
    <dbReference type="NCBI Taxonomy" id="742743"/>
    <lineage>
        <taxon>Bacteria</taxon>
        <taxon>Bacillati</taxon>
        <taxon>Bacillota</taxon>
        <taxon>Negativicutes</taxon>
        <taxon>Veillonellales</taxon>
        <taxon>Veillonellaceae</taxon>
        <taxon>Dialister</taxon>
    </lineage>
</organism>
<proteinExistence type="predicted"/>
<name>H1D011_9FIRM</name>
<dbReference type="InterPro" id="IPR007829">
    <property type="entry name" value="TM2"/>
</dbReference>
<dbReference type="Proteomes" id="UP000003277">
    <property type="component" value="Unassembled WGS sequence"/>
</dbReference>
<dbReference type="Pfam" id="PF05154">
    <property type="entry name" value="TM2"/>
    <property type="match status" value="1"/>
</dbReference>
<feature type="transmembrane region" description="Helical" evidence="5">
    <location>
        <begin position="59"/>
        <end position="79"/>
    </location>
</feature>
<dbReference type="GO" id="GO:0016020">
    <property type="term" value="C:membrane"/>
    <property type="evidence" value="ECO:0007669"/>
    <property type="project" value="UniProtKB-SubCell"/>
</dbReference>
<evidence type="ECO:0000256" key="2">
    <source>
        <dbReference type="ARBA" id="ARBA00022692"/>
    </source>
</evidence>
<dbReference type="OrthoDB" id="9816361at2"/>
<evidence type="ECO:0000256" key="4">
    <source>
        <dbReference type="ARBA" id="ARBA00023136"/>
    </source>
</evidence>
<keyword evidence="2 5" id="KW-0812">Transmembrane</keyword>
<keyword evidence="4 5" id="KW-0472">Membrane</keyword>
<dbReference type="AlphaFoldDB" id="H1D011"/>
<reference evidence="7 8" key="1">
    <citation type="submission" date="2011-11" db="EMBL/GenBank/DDBJ databases">
        <title>The Genome Sequence of Dialister succinatiphilus YIT 11850.</title>
        <authorList>
            <consortium name="The Broad Institute Genome Sequencing Platform"/>
            <person name="Earl A."/>
            <person name="Ward D."/>
            <person name="Feldgarden M."/>
            <person name="Gevers D."/>
            <person name="Morotomi M."/>
            <person name="Young S.K."/>
            <person name="Zeng Q."/>
            <person name="Gargeya S."/>
            <person name="Fitzgerald M."/>
            <person name="Haas B."/>
            <person name="Abouelleil A."/>
            <person name="Alvarado L."/>
            <person name="Arachchi H.M."/>
            <person name="Berlin A."/>
            <person name="Brown A."/>
            <person name="Chapman S.B."/>
            <person name="Dunbar C."/>
            <person name="Gearin G."/>
            <person name="Goldberg J."/>
            <person name="Griggs A."/>
            <person name="Gujja S."/>
            <person name="Heiman D."/>
            <person name="Howarth C."/>
            <person name="Lui A."/>
            <person name="MacDonald P.J.P."/>
            <person name="Montmayeur A."/>
            <person name="Murphy C."/>
            <person name="Neiman D."/>
            <person name="Pearson M."/>
            <person name="Priest M."/>
            <person name="Roberts A."/>
            <person name="Saif S."/>
            <person name="Shea T."/>
            <person name="Sisk P."/>
            <person name="Stolte C."/>
            <person name="Sykes S."/>
            <person name="Wortman J."/>
            <person name="Nusbaum C."/>
            <person name="Birren B."/>
        </authorList>
    </citation>
    <scope>NUCLEOTIDE SEQUENCE [LARGE SCALE GENOMIC DNA]</scope>
    <source>
        <strain evidence="7 8">YIT 11850</strain>
    </source>
</reference>
<dbReference type="RefSeq" id="WP_008859445.1">
    <property type="nucleotide sequence ID" value="NZ_JH591187.1"/>
</dbReference>
<comment type="subcellular location">
    <subcellularLocation>
        <location evidence="1">Membrane</location>
        <topology evidence="1">Multi-pass membrane protein</topology>
    </subcellularLocation>
</comment>
<evidence type="ECO:0000256" key="1">
    <source>
        <dbReference type="ARBA" id="ARBA00004141"/>
    </source>
</evidence>
<feature type="domain" description="TM2" evidence="6">
    <location>
        <begin position="32"/>
        <end position="79"/>
    </location>
</feature>
<accession>H1D011</accession>
<sequence length="113" mass="13282">MDATLDSEDIALLNQLSDKQKDYALTLYTAREKKKSTAYILWILFGVYYFYLGHPFKNILLWLLCFCFIGEIWWIVDLFRMSGMVKRKNKEILLECIKEAVQLYPAPPSPSAY</sequence>
<dbReference type="PATRIC" id="fig|742743.3.peg.976"/>
<evidence type="ECO:0000313" key="8">
    <source>
        <dbReference type="Proteomes" id="UP000003277"/>
    </source>
</evidence>
<dbReference type="STRING" id="742743.HMPREF9453_00949"/>
<protein>
    <recommendedName>
        <fullName evidence="6">TM2 domain-containing protein</fullName>
    </recommendedName>
</protein>
<dbReference type="HOGENOM" id="CLU_2129454_0_0_9"/>
<keyword evidence="8" id="KW-1185">Reference proteome</keyword>
<keyword evidence="3 5" id="KW-1133">Transmembrane helix</keyword>
<evidence type="ECO:0000259" key="6">
    <source>
        <dbReference type="Pfam" id="PF05154"/>
    </source>
</evidence>